<keyword evidence="1" id="KW-1133">Transmembrane helix</keyword>
<feature type="chain" id="PRO_5035212761" description="SecY-independent transporter protein" evidence="2">
    <location>
        <begin position="20"/>
        <end position="336"/>
    </location>
</feature>
<proteinExistence type="predicted"/>
<feature type="signal peptide" evidence="2">
    <location>
        <begin position="1"/>
        <end position="19"/>
    </location>
</feature>
<dbReference type="EMBL" id="RRYP01012141">
    <property type="protein sequence ID" value="TNV77309.1"/>
    <property type="molecule type" value="Genomic_DNA"/>
</dbReference>
<feature type="transmembrane region" description="Helical" evidence="1">
    <location>
        <begin position="50"/>
        <end position="69"/>
    </location>
</feature>
<keyword evidence="1" id="KW-0472">Membrane</keyword>
<keyword evidence="1" id="KW-0812">Transmembrane</keyword>
<feature type="transmembrane region" description="Helical" evidence="1">
    <location>
        <begin position="247"/>
        <end position="272"/>
    </location>
</feature>
<reference evidence="3" key="1">
    <citation type="submission" date="2019-06" db="EMBL/GenBank/DDBJ databases">
        <authorList>
            <person name="Zheng W."/>
        </authorList>
    </citation>
    <scope>NUCLEOTIDE SEQUENCE</scope>
    <source>
        <strain evidence="3">QDHG01</strain>
    </source>
</reference>
<feature type="transmembrane region" description="Helical" evidence="1">
    <location>
        <begin position="125"/>
        <end position="150"/>
    </location>
</feature>
<sequence length="336" mass="38168">MLNIPKFGLLPLLSFSLWALQFLIDTQDTIDYFTDQFATMFAGDLTQTSLLFFLWLPLVFPNIPNVLIHAKQDSILMPIKVSLEIFAGALILGAIVPLFLMMYSSSGSTTFSIFCNESDILLCPLISPAIDIALIIQYIIALAQIGISTVTDFKQMELSILSIQTWKSISFYLSIFKLFPFPFTAIALWTVQLIIQPELTPNWFNEFAMEMVVQQEFVIPMLGLFVPQIIFLSLITPYQLRELFQIYTLYLLSLCSAVFFLGSLGYQLLVILTQGYEELVYPFCYACQGISLRYPILILSGLAYEITFIMAIIEAGINIATLVYELRHPEEYGYIQ</sequence>
<organism evidence="3 4">
    <name type="scientific">Halteria grandinella</name>
    <dbReference type="NCBI Taxonomy" id="5974"/>
    <lineage>
        <taxon>Eukaryota</taxon>
        <taxon>Sar</taxon>
        <taxon>Alveolata</taxon>
        <taxon>Ciliophora</taxon>
        <taxon>Intramacronucleata</taxon>
        <taxon>Spirotrichea</taxon>
        <taxon>Stichotrichia</taxon>
        <taxon>Sporadotrichida</taxon>
        <taxon>Halteriidae</taxon>
        <taxon>Halteria</taxon>
    </lineage>
</organism>
<dbReference type="Proteomes" id="UP000785679">
    <property type="component" value="Unassembled WGS sequence"/>
</dbReference>
<name>A0A8J8NLZ9_HALGN</name>
<feature type="transmembrane region" description="Helical" evidence="1">
    <location>
        <begin position="217"/>
        <end position="235"/>
    </location>
</feature>
<evidence type="ECO:0008006" key="5">
    <source>
        <dbReference type="Google" id="ProtNLM"/>
    </source>
</evidence>
<gene>
    <name evidence="3" type="ORF">FGO68_gene16446</name>
</gene>
<feature type="transmembrane region" description="Helical" evidence="1">
    <location>
        <begin position="171"/>
        <end position="195"/>
    </location>
</feature>
<evidence type="ECO:0000256" key="2">
    <source>
        <dbReference type="SAM" id="SignalP"/>
    </source>
</evidence>
<comment type="caution">
    <text evidence="3">The sequence shown here is derived from an EMBL/GenBank/DDBJ whole genome shotgun (WGS) entry which is preliminary data.</text>
</comment>
<keyword evidence="2" id="KW-0732">Signal</keyword>
<keyword evidence="4" id="KW-1185">Reference proteome</keyword>
<protein>
    <recommendedName>
        <fullName evidence="5">SecY-independent transporter protein</fullName>
    </recommendedName>
</protein>
<accession>A0A8J8NLZ9</accession>
<feature type="transmembrane region" description="Helical" evidence="1">
    <location>
        <begin position="81"/>
        <end position="105"/>
    </location>
</feature>
<evidence type="ECO:0000313" key="3">
    <source>
        <dbReference type="EMBL" id="TNV77309.1"/>
    </source>
</evidence>
<evidence type="ECO:0000256" key="1">
    <source>
        <dbReference type="SAM" id="Phobius"/>
    </source>
</evidence>
<dbReference type="AlphaFoldDB" id="A0A8J8NLZ9"/>
<feature type="transmembrane region" description="Helical" evidence="1">
    <location>
        <begin position="292"/>
        <end position="313"/>
    </location>
</feature>
<evidence type="ECO:0000313" key="4">
    <source>
        <dbReference type="Proteomes" id="UP000785679"/>
    </source>
</evidence>